<evidence type="ECO:0000313" key="1">
    <source>
        <dbReference type="EMBL" id="CFE50505.1"/>
    </source>
</evidence>
<gene>
    <name evidence="1" type="ORF">ERS007681_04762</name>
</gene>
<dbReference type="Proteomes" id="UP000048289">
    <property type="component" value="Unassembled WGS sequence"/>
</dbReference>
<organism evidence="1 2">
    <name type="scientific">Mycobacterium tuberculosis</name>
    <dbReference type="NCBI Taxonomy" id="1773"/>
    <lineage>
        <taxon>Bacteria</taxon>
        <taxon>Bacillati</taxon>
        <taxon>Actinomycetota</taxon>
        <taxon>Actinomycetes</taxon>
        <taxon>Mycobacteriales</taxon>
        <taxon>Mycobacteriaceae</taxon>
        <taxon>Mycobacterium</taxon>
        <taxon>Mycobacterium tuberculosis complex</taxon>
    </lineage>
</organism>
<accession>A0A654TLS2</accession>
<proteinExistence type="predicted"/>
<dbReference type="AlphaFoldDB" id="A0A654TLS2"/>
<name>A0A654TLS2_MYCTX</name>
<reference evidence="1 2" key="1">
    <citation type="submission" date="2015-03" db="EMBL/GenBank/DDBJ databases">
        <authorList>
            <consortium name="Pathogen Informatics"/>
        </authorList>
    </citation>
    <scope>NUCLEOTIDE SEQUENCE [LARGE SCALE GENOMIC DNA]</scope>
    <source>
        <strain evidence="1 2">G09901357</strain>
    </source>
</reference>
<evidence type="ECO:0000313" key="2">
    <source>
        <dbReference type="Proteomes" id="UP000048289"/>
    </source>
</evidence>
<protein>
    <submittedName>
        <fullName evidence="1">Uncharacterized protein</fullName>
    </submittedName>
</protein>
<dbReference type="EMBL" id="CFOE01001385">
    <property type="protein sequence ID" value="CFE50505.1"/>
    <property type="molecule type" value="Genomic_DNA"/>
</dbReference>
<sequence>MMIIAHTNMNSRDETVVTSVNAPITDRPA</sequence>